<dbReference type="AlphaFoldDB" id="A0A4Y2DX17"/>
<evidence type="ECO:0000313" key="1">
    <source>
        <dbReference type="EMBL" id="GBM20194.1"/>
    </source>
</evidence>
<proteinExistence type="predicted"/>
<dbReference type="EMBL" id="BGPR01000439">
    <property type="protein sequence ID" value="GBM20194.1"/>
    <property type="molecule type" value="Genomic_DNA"/>
</dbReference>
<name>A0A4Y2DX17_ARAVE</name>
<keyword evidence="2" id="KW-1185">Reference proteome</keyword>
<evidence type="ECO:0000313" key="2">
    <source>
        <dbReference type="Proteomes" id="UP000499080"/>
    </source>
</evidence>
<dbReference type="Proteomes" id="UP000499080">
    <property type="component" value="Unassembled WGS sequence"/>
</dbReference>
<comment type="caution">
    <text evidence="1">The sequence shown here is derived from an EMBL/GenBank/DDBJ whole genome shotgun (WGS) entry which is preliminary data.</text>
</comment>
<gene>
    <name evidence="1" type="ORF">AVEN_216623_1</name>
</gene>
<accession>A0A4Y2DX17</accession>
<sequence length="182" mass="20723">MRSTISKGTKTKEVGKFRITKVLASYVWTLRNSDVTARTNETVNPLKTMNKNRLQYSKFSEVQSTGTINATEETHFLQPEVISDARSNEALDNILKANCQISGNEVFSLKTESDVTQKFLEDTDFGSEPEQENERSFREVNNAIIVEEELIPDYEIPVSAESVQYEFFRNGNNKLKSFGFSE</sequence>
<organism evidence="1 2">
    <name type="scientific">Araneus ventricosus</name>
    <name type="common">Orbweaver spider</name>
    <name type="synonym">Epeira ventricosa</name>
    <dbReference type="NCBI Taxonomy" id="182803"/>
    <lineage>
        <taxon>Eukaryota</taxon>
        <taxon>Metazoa</taxon>
        <taxon>Ecdysozoa</taxon>
        <taxon>Arthropoda</taxon>
        <taxon>Chelicerata</taxon>
        <taxon>Arachnida</taxon>
        <taxon>Araneae</taxon>
        <taxon>Araneomorphae</taxon>
        <taxon>Entelegynae</taxon>
        <taxon>Araneoidea</taxon>
        <taxon>Araneidae</taxon>
        <taxon>Araneus</taxon>
    </lineage>
</organism>
<reference evidence="1 2" key="1">
    <citation type="journal article" date="2019" name="Sci. Rep.">
        <title>Orb-weaving spider Araneus ventricosus genome elucidates the spidroin gene catalogue.</title>
        <authorList>
            <person name="Kono N."/>
            <person name="Nakamura H."/>
            <person name="Ohtoshi R."/>
            <person name="Moran D.A.P."/>
            <person name="Shinohara A."/>
            <person name="Yoshida Y."/>
            <person name="Fujiwara M."/>
            <person name="Mori M."/>
            <person name="Tomita M."/>
            <person name="Arakawa K."/>
        </authorList>
    </citation>
    <scope>NUCLEOTIDE SEQUENCE [LARGE SCALE GENOMIC DNA]</scope>
</reference>
<protein>
    <submittedName>
        <fullName evidence="1">Uncharacterized protein</fullName>
    </submittedName>
</protein>